<keyword evidence="6 9" id="KW-0804">Transcription</keyword>
<keyword evidence="2 8" id="KW-0863">Zinc-finger</keyword>
<comment type="caution">
    <text evidence="12">The sequence shown here is derived from an EMBL/GenBank/DDBJ whole genome shotgun (WGS) entry which is preliminary data.</text>
</comment>
<reference evidence="12" key="1">
    <citation type="journal article" date="2017" name="Gigascience">
        <title>The genome draft of coconut (Cocos nucifera).</title>
        <authorList>
            <person name="Xiao Y."/>
            <person name="Xu P."/>
            <person name="Fan H."/>
            <person name="Baudouin L."/>
            <person name="Xia W."/>
            <person name="Bocs S."/>
            <person name="Xu J."/>
            <person name="Li Q."/>
            <person name="Guo A."/>
            <person name="Zhou L."/>
            <person name="Li J."/>
            <person name="Wu Y."/>
            <person name="Ma Z."/>
            <person name="Armero A."/>
            <person name="Issali A.E."/>
            <person name="Liu N."/>
            <person name="Peng M."/>
            <person name="Yang Y."/>
        </authorList>
    </citation>
    <scope>NUCLEOTIDE SEQUENCE</scope>
    <source>
        <tissue evidence="12">Spear leaf of Hainan Tall coconut</tissue>
    </source>
</reference>
<reference evidence="12" key="2">
    <citation type="submission" date="2019-07" db="EMBL/GenBank/DDBJ databases">
        <authorList>
            <person name="Yang Y."/>
            <person name="Bocs S."/>
            <person name="Baudouin L."/>
        </authorList>
    </citation>
    <scope>NUCLEOTIDE SEQUENCE</scope>
    <source>
        <tissue evidence="12">Spear leaf of Hainan Tall coconut</tissue>
    </source>
</reference>
<dbReference type="GO" id="GO:0005634">
    <property type="term" value="C:nucleus"/>
    <property type="evidence" value="ECO:0007669"/>
    <property type="project" value="UniProtKB-SubCell"/>
</dbReference>
<dbReference type="InterPro" id="IPR003851">
    <property type="entry name" value="Znf_Dof"/>
</dbReference>
<evidence type="ECO:0000313" key="12">
    <source>
        <dbReference type="EMBL" id="KAG1342798.1"/>
    </source>
</evidence>
<name>A0A8K0I9G6_COCNU</name>
<dbReference type="EMBL" id="CM017876">
    <property type="protein sequence ID" value="KAG1342798.1"/>
    <property type="molecule type" value="Genomic_DNA"/>
</dbReference>
<proteinExistence type="predicted"/>
<dbReference type="GO" id="GO:0008270">
    <property type="term" value="F:zinc ion binding"/>
    <property type="evidence" value="ECO:0007669"/>
    <property type="project" value="UniProtKB-KW"/>
</dbReference>
<protein>
    <recommendedName>
        <fullName evidence="9">Dof zinc finger protein</fullName>
    </recommendedName>
</protein>
<dbReference type="PROSITE" id="PS50884">
    <property type="entry name" value="ZF_DOF_2"/>
    <property type="match status" value="1"/>
</dbReference>
<sequence length="325" mass="36037">MLVLQPCDNTWKLQDHLIFQAPTHTEYHHEYRIQPSTSLICMDSSDWLKSIVHEESGMVSSSPSGELISCSRPPMMERRLRPQHDQALKCPRCDSTHTKFCYYNNYSLSQPRYFCKTCRRYWTKGGSLRNVPVGGGCRKNKRSAAKKPSEQPPQHVSAFQDATDLHLSFSGVQFPHLGSLADTPRNLNFIECKYNPSLESSAGGLDLMDTRFGSMLGISRGHSFSDLGLGETSHGFGLGGFPGANQLGFSVDGNHGALVEACQRLALPYEAHENPSTAVEVKPDNNRILSLDWQDQYCTDGGRESTGYSGLWTGMINCHGPSTTI</sequence>
<evidence type="ECO:0000256" key="4">
    <source>
        <dbReference type="ARBA" id="ARBA00023015"/>
    </source>
</evidence>
<evidence type="ECO:0000256" key="1">
    <source>
        <dbReference type="ARBA" id="ARBA00022723"/>
    </source>
</evidence>
<evidence type="ECO:0000256" key="9">
    <source>
        <dbReference type="RuleBase" id="RU369094"/>
    </source>
</evidence>
<evidence type="ECO:0000256" key="3">
    <source>
        <dbReference type="ARBA" id="ARBA00022833"/>
    </source>
</evidence>
<dbReference type="OrthoDB" id="1927254at2759"/>
<evidence type="ECO:0000256" key="5">
    <source>
        <dbReference type="ARBA" id="ARBA00023125"/>
    </source>
</evidence>
<keyword evidence="5 8" id="KW-0238">DNA-binding</keyword>
<dbReference type="GO" id="GO:0003677">
    <property type="term" value="F:DNA binding"/>
    <property type="evidence" value="ECO:0007669"/>
    <property type="project" value="UniProtKB-UniRule"/>
</dbReference>
<organism evidence="12 13">
    <name type="scientific">Cocos nucifera</name>
    <name type="common">Coconut palm</name>
    <dbReference type="NCBI Taxonomy" id="13894"/>
    <lineage>
        <taxon>Eukaryota</taxon>
        <taxon>Viridiplantae</taxon>
        <taxon>Streptophyta</taxon>
        <taxon>Embryophyta</taxon>
        <taxon>Tracheophyta</taxon>
        <taxon>Spermatophyta</taxon>
        <taxon>Magnoliopsida</taxon>
        <taxon>Liliopsida</taxon>
        <taxon>Arecaceae</taxon>
        <taxon>Arecoideae</taxon>
        <taxon>Cocoseae</taxon>
        <taxon>Attaleinae</taxon>
        <taxon>Cocos</taxon>
    </lineage>
</organism>
<evidence type="ECO:0000256" key="2">
    <source>
        <dbReference type="ARBA" id="ARBA00022771"/>
    </source>
</evidence>
<keyword evidence="4 9" id="KW-0805">Transcription regulation</keyword>
<evidence type="ECO:0000256" key="7">
    <source>
        <dbReference type="ARBA" id="ARBA00023242"/>
    </source>
</evidence>
<feature type="region of interest" description="Disordered" evidence="10">
    <location>
        <begin position="134"/>
        <end position="155"/>
    </location>
</feature>
<keyword evidence="7 8" id="KW-0539">Nucleus</keyword>
<comment type="subcellular location">
    <subcellularLocation>
        <location evidence="8 9">Nucleus</location>
    </subcellularLocation>
</comment>
<evidence type="ECO:0000256" key="8">
    <source>
        <dbReference type="PROSITE-ProRule" id="PRU00071"/>
    </source>
</evidence>
<accession>A0A8K0I9G6</accession>
<feature type="domain" description="Dof-type" evidence="11">
    <location>
        <begin position="88"/>
        <end position="142"/>
    </location>
</feature>
<keyword evidence="13" id="KW-1185">Reference proteome</keyword>
<dbReference type="Pfam" id="PF02701">
    <property type="entry name" value="Zn_ribbon_Dof"/>
    <property type="match status" value="1"/>
</dbReference>
<evidence type="ECO:0000256" key="10">
    <source>
        <dbReference type="SAM" id="MobiDB-lite"/>
    </source>
</evidence>
<comment type="function">
    <text evidence="9">Transcription factor that binds specifically to a 5'-AA[AG]G-3' consensus core sequence.</text>
</comment>
<dbReference type="GO" id="GO:0003700">
    <property type="term" value="F:DNA-binding transcription factor activity"/>
    <property type="evidence" value="ECO:0007669"/>
    <property type="project" value="UniProtKB-UniRule"/>
</dbReference>
<gene>
    <name evidence="12" type="ORF">COCNU_05G010270</name>
</gene>
<evidence type="ECO:0000313" key="13">
    <source>
        <dbReference type="Proteomes" id="UP000797356"/>
    </source>
</evidence>
<dbReference type="AlphaFoldDB" id="A0A8K0I9G6"/>
<dbReference type="InterPro" id="IPR045174">
    <property type="entry name" value="Dof"/>
</dbReference>
<dbReference type="PANTHER" id="PTHR31992">
    <property type="entry name" value="DOF ZINC FINGER PROTEIN DOF1.4-RELATED"/>
    <property type="match status" value="1"/>
</dbReference>
<keyword evidence="3 9" id="KW-0862">Zinc</keyword>
<dbReference type="PANTHER" id="PTHR31992:SF159">
    <property type="entry name" value="DOF ZINC FINGER PROTEIN"/>
    <property type="match status" value="1"/>
</dbReference>
<keyword evidence="1 9" id="KW-0479">Metal-binding</keyword>
<dbReference type="Proteomes" id="UP000797356">
    <property type="component" value="Chromosome 5"/>
</dbReference>
<evidence type="ECO:0000256" key="6">
    <source>
        <dbReference type="ARBA" id="ARBA00023163"/>
    </source>
</evidence>
<dbReference type="PROSITE" id="PS01361">
    <property type="entry name" value="ZF_DOF_1"/>
    <property type="match status" value="1"/>
</dbReference>
<evidence type="ECO:0000259" key="11">
    <source>
        <dbReference type="PROSITE" id="PS50884"/>
    </source>
</evidence>